<dbReference type="Proteomes" id="UP001501563">
    <property type="component" value="Unassembled WGS sequence"/>
</dbReference>
<dbReference type="PANTHER" id="PTHR43569:SF2">
    <property type="entry name" value="AMIDOHYDROLASE-RELATED DOMAIN-CONTAINING PROTEIN"/>
    <property type="match status" value="1"/>
</dbReference>
<feature type="domain" description="Amidohydrolase-related" evidence="2">
    <location>
        <begin position="3"/>
        <end position="274"/>
    </location>
</feature>
<sequence length="277" mass="30119">MRIDAHHHLWDLDVRDQPWTRTIPVLRRSFTMDDLRPELHRSAIDATVVVQTLPIPGETPELLTLAARDPHILAVVGWTDLTDPGIADHLSELLEHPGGTALAGIRHGIQDEPDPQWLNRSDARRGMAAVGAAGLAYDLLVRPDQLPAAVRTVREMPDVRFVLDHAGNPEVEPGSLEPWAALMTGLGQCDNIAVKLSGLVTRAPAPHGPSLRPYADVLLEQLGPERLMFGSDWPVCLRATDYTGTVTVAESLTAALSPDESAQVYGGTAARWYGTDI</sequence>
<comment type="caution">
    <text evidence="3">The sequence shown here is derived from an EMBL/GenBank/DDBJ whole genome shotgun (WGS) entry which is preliminary data.</text>
</comment>
<evidence type="ECO:0000259" key="2">
    <source>
        <dbReference type="Pfam" id="PF04909"/>
    </source>
</evidence>
<proteinExistence type="inferred from homology"/>
<dbReference type="EMBL" id="BAAAZA010000031">
    <property type="protein sequence ID" value="GAA3893703.1"/>
    <property type="molecule type" value="Genomic_DNA"/>
</dbReference>
<dbReference type="RefSeq" id="WP_345553335.1">
    <property type="nucleotide sequence ID" value="NZ_BAAAZA010000031.1"/>
</dbReference>
<evidence type="ECO:0000313" key="4">
    <source>
        <dbReference type="Proteomes" id="UP001501563"/>
    </source>
</evidence>
<keyword evidence="4" id="KW-1185">Reference proteome</keyword>
<evidence type="ECO:0000313" key="3">
    <source>
        <dbReference type="EMBL" id="GAA3893703.1"/>
    </source>
</evidence>
<organism evidence="3 4">
    <name type="scientific">Streptomyces lannensis</name>
    <dbReference type="NCBI Taxonomy" id="766498"/>
    <lineage>
        <taxon>Bacteria</taxon>
        <taxon>Bacillati</taxon>
        <taxon>Actinomycetota</taxon>
        <taxon>Actinomycetes</taxon>
        <taxon>Kitasatosporales</taxon>
        <taxon>Streptomycetaceae</taxon>
        <taxon>Streptomyces</taxon>
    </lineage>
</organism>
<dbReference type="InterPro" id="IPR052350">
    <property type="entry name" value="Metallo-dep_Lactonases"/>
</dbReference>
<dbReference type="PANTHER" id="PTHR43569">
    <property type="entry name" value="AMIDOHYDROLASE"/>
    <property type="match status" value="1"/>
</dbReference>
<dbReference type="SUPFAM" id="SSF51556">
    <property type="entry name" value="Metallo-dependent hydrolases"/>
    <property type="match status" value="1"/>
</dbReference>
<comment type="similarity">
    <text evidence="1">Belongs to the metallo-dependent hydrolases superfamily.</text>
</comment>
<gene>
    <name evidence="3" type="ORF">GCM10022207_71970</name>
</gene>
<protein>
    <submittedName>
        <fullName evidence="3">Amidohydrolase family protein</fullName>
    </submittedName>
</protein>
<dbReference type="InterPro" id="IPR006680">
    <property type="entry name" value="Amidohydro-rel"/>
</dbReference>
<dbReference type="Pfam" id="PF04909">
    <property type="entry name" value="Amidohydro_2"/>
    <property type="match status" value="1"/>
</dbReference>
<name>A0ABP7L3I5_9ACTN</name>
<reference evidence="4" key="1">
    <citation type="journal article" date="2019" name="Int. J. Syst. Evol. Microbiol.">
        <title>The Global Catalogue of Microorganisms (GCM) 10K type strain sequencing project: providing services to taxonomists for standard genome sequencing and annotation.</title>
        <authorList>
            <consortium name="The Broad Institute Genomics Platform"/>
            <consortium name="The Broad Institute Genome Sequencing Center for Infectious Disease"/>
            <person name="Wu L."/>
            <person name="Ma J."/>
        </authorList>
    </citation>
    <scope>NUCLEOTIDE SEQUENCE [LARGE SCALE GENOMIC DNA]</scope>
    <source>
        <strain evidence="4">JCM 16578</strain>
    </source>
</reference>
<dbReference type="Gene3D" id="3.20.20.140">
    <property type="entry name" value="Metal-dependent hydrolases"/>
    <property type="match status" value="1"/>
</dbReference>
<accession>A0ABP7L3I5</accession>
<dbReference type="InterPro" id="IPR032466">
    <property type="entry name" value="Metal_Hydrolase"/>
</dbReference>
<evidence type="ECO:0000256" key="1">
    <source>
        <dbReference type="ARBA" id="ARBA00038310"/>
    </source>
</evidence>